<dbReference type="AlphaFoldDB" id="A0AAE1EQG1"/>
<feature type="region of interest" description="Disordered" evidence="1">
    <location>
        <begin position="55"/>
        <end position="83"/>
    </location>
</feature>
<feature type="compositionally biased region" description="Basic and acidic residues" evidence="1">
    <location>
        <begin position="55"/>
        <end position="71"/>
    </location>
</feature>
<name>A0AAE1EQG1_PETCI</name>
<proteinExistence type="predicted"/>
<comment type="caution">
    <text evidence="2">The sequence shown here is derived from an EMBL/GenBank/DDBJ whole genome shotgun (WGS) entry which is preliminary data.</text>
</comment>
<evidence type="ECO:0000256" key="1">
    <source>
        <dbReference type="SAM" id="MobiDB-lite"/>
    </source>
</evidence>
<dbReference type="EMBL" id="JAWQEG010004996">
    <property type="protein sequence ID" value="KAK3859532.1"/>
    <property type="molecule type" value="Genomic_DNA"/>
</dbReference>
<gene>
    <name evidence="2" type="ORF">Pcinc_034369</name>
</gene>
<protein>
    <submittedName>
        <fullName evidence="2">Uncharacterized protein</fullName>
    </submittedName>
</protein>
<accession>A0AAE1EQG1</accession>
<dbReference type="Proteomes" id="UP001286313">
    <property type="component" value="Unassembled WGS sequence"/>
</dbReference>
<organism evidence="2 3">
    <name type="scientific">Petrolisthes cinctipes</name>
    <name type="common">Flat porcelain crab</name>
    <dbReference type="NCBI Taxonomy" id="88211"/>
    <lineage>
        <taxon>Eukaryota</taxon>
        <taxon>Metazoa</taxon>
        <taxon>Ecdysozoa</taxon>
        <taxon>Arthropoda</taxon>
        <taxon>Crustacea</taxon>
        <taxon>Multicrustacea</taxon>
        <taxon>Malacostraca</taxon>
        <taxon>Eumalacostraca</taxon>
        <taxon>Eucarida</taxon>
        <taxon>Decapoda</taxon>
        <taxon>Pleocyemata</taxon>
        <taxon>Anomura</taxon>
        <taxon>Galatheoidea</taxon>
        <taxon>Porcellanidae</taxon>
        <taxon>Petrolisthes</taxon>
    </lineage>
</organism>
<reference evidence="2" key="1">
    <citation type="submission" date="2023-10" db="EMBL/GenBank/DDBJ databases">
        <title>Genome assemblies of two species of porcelain crab, Petrolisthes cinctipes and Petrolisthes manimaculis (Anomura: Porcellanidae).</title>
        <authorList>
            <person name="Angst P."/>
        </authorList>
    </citation>
    <scope>NUCLEOTIDE SEQUENCE</scope>
    <source>
        <strain evidence="2">PB745_01</strain>
        <tissue evidence="2">Gill</tissue>
    </source>
</reference>
<evidence type="ECO:0000313" key="2">
    <source>
        <dbReference type="EMBL" id="KAK3859532.1"/>
    </source>
</evidence>
<sequence length="83" mass="9142">MRRPRVVAREAVGVLEKVKVFIARDRVFAGGGCSQTEHVSSVLDLRQRCCRCSNEYDEHPGKSEVSQDRPGKTGQGKTQVPAS</sequence>
<evidence type="ECO:0000313" key="3">
    <source>
        <dbReference type="Proteomes" id="UP001286313"/>
    </source>
</evidence>
<keyword evidence="3" id="KW-1185">Reference proteome</keyword>